<organism evidence="1 2">
    <name type="scientific">Lacimonas salitolerans</name>
    <dbReference type="NCBI Taxonomy" id="1323750"/>
    <lineage>
        <taxon>Bacteria</taxon>
        <taxon>Pseudomonadati</taxon>
        <taxon>Pseudomonadota</taxon>
        <taxon>Alphaproteobacteria</taxon>
        <taxon>Rhodobacterales</taxon>
        <taxon>Paracoccaceae</taxon>
        <taxon>Lacimonas</taxon>
    </lineage>
</organism>
<dbReference type="Proteomes" id="UP001597186">
    <property type="component" value="Unassembled WGS sequence"/>
</dbReference>
<name>A0ABW4ELC7_9RHOB</name>
<gene>
    <name evidence="1" type="ORF">ACFTOW_15130</name>
</gene>
<dbReference type="EMBL" id="JBHUDD010000140">
    <property type="protein sequence ID" value="MFD1510719.1"/>
    <property type="molecule type" value="Genomic_DNA"/>
</dbReference>
<evidence type="ECO:0000313" key="2">
    <source>
        <dbReference type="Proteomes" id="UP001597186"/>
    </source>
</evidence>
<accession>A0ABW4ELC7</accession>
<proteinExistence type="predicted"/>
<evidence type="ECO:0000313" key="1">
    <source>
        <dbReference type="EMBL" id="MFD1510719.1"/>
    </source>
</evidence>
<dbReference type="RefSeq" id="WP_379917162.1">
    <property type="nucleotide sequence ID" value="NZ_JBHUDD010000140.1"/>
</dbReference>
<protein>
    <recommendedName>
        <fullName evidence="3">Transposase</fullName>
    </recommendedName>
</protein>
<sequence length="51" mass="5805">MRDIAWKGQMRMCRRYKHLVACGKPTVVANTAIAREMVGFIWAIAQEVEPA</sequence>
<evidence type="ECO:0008006" key="3">
    <source>
        <dbReference type="Google" id="ProtNLM"/>
    </source>
</evidence>
<keyword evidence="2" id="KW-1185">Reference proteome</keyword>
<reference evidence="2" key="1">
    <citation type="journal article" date="2019" name="Int. J. Syst. Evol. Microbiol.">
        <title>The Global Catalogue of Microorganisms (GCM) 10K type strain sequencing project: providing services to taxonomists for standard genome sequencing and annotation.</title>
        <authorList>
            <consortium name="The Broad Institute Genomics Platform"/>
            <consortium name="The Broad Institute Genome Sequencing Center for Infectious Disease"/>
            <person name="Wu L."/>
            <person name="Ma J."/>
        </authorList>
    </citation>
    <scope>NUCLEOTIDE SEQUENCE [LARGE SCALE GENOMIC DNA]</scope>
    <source>
        <strain evidence="2">CGMCC 1.12477</strain>
    </source>
</reference>
<comment type="caution">
    <text evidence="1">The sequence shown here is derived from an EMBL/GenBank/DDBJ whole genome shotgun (WGS) entry which is preliminary data.</text>
</comment>